<accession>A0AAV1SF16</accession>
<dbReference type="AlphaFoldDB" id="A0AAV1SF16"/>
<organism evidence="1 2">
    <name type="scientific">Dovyalis caffra</name>
    <dbReference type="NCBI Taxonomy" id="77055"/>
    <lineage>
        <taxon>Eukaryota</taxon>
        <taxon>Viridiplantae</taxon>
        <taxon>Streptophyta</taxon>
        <taxon>Embryophyta</taxon>
        <taxon>Tracheophyta</taxon>
        <taxon>Spermatophyta</taxon>
        <taxon>Magnoliopsida</taxon>
        <taxon>eudicotyledons</taxon>
        <taxon>Gunneridae</taxon>
        <taxon>Pentapetalae</taxon>
        <taxon>rosids</taxon>
        <taxon>fabids</taxon>
        <taxon>Malpighiales</taxon>
        <taxon>Salicaceae</taxon>
        <taxon>Flacourtieae</taxon>
        <taxon>Dovyalis</taxon>
    </lineage>
</organism>
<gene>
    <name evidence="1" type="ORF">DCAF_LOCUS22717</name>
</gene>
<evidence type="ECO:0000313" key="2">
    <source>
        <dbReference type="Proteomes" id="UP001314170"/>
    </source>
</evidence>
<protein>
    <submittedName>
        <fullName evidence="1">Uncharacterized protein</fullName>
    </submittedName>
</protein>
<sequence length="73" mass="7813">MNGIRVLWMNESCVYGLNPSSTSLKAINGGLEENENDVGIRKSECQIFGNLSVSVSARISVSASRRVALVGQV</sequence>
<keyword evidence="2" id="KW-1185">Reference proteome</keyword>
<evidence type="ECO:0000313" key="1">
    <source>
        <dbReference type="EMBL" id="CAK7349994.1"/>
    </source>
</evidence>
<proteinExistence type="predicted"/>
<dbReference type="EMBL" id="CAWUPB010001178">
    <property type="protein sequence ID" value="CAK7349994.1"/>
    <property type="molecule type" value="Genomic_DNA"/>
</dbReference>
<comment type="caution">
    <text evidence="1">The sequence shown here is derived from an EMBL/GenBank/DDBJ whole genome shotgun (WGS) entry which is preliminary data.</text>
</comment>
<reference evidence="1 2" key="1">
    <citation type="submission" date="2024-01" db="EMBL/GenBank/DDBJ databases">
        <authorList>
            <person name="Waweru B."/>
        </authorList>
    </citation>
    <scope>NUCLEOTIDE SEQUENCE [LARGE SCALE GENOMIC DNA]</scope>
</reference>
<name>A0AAV1SF16_9ROSI</name>
<dbReference type="Proteomes" id="UP001314170">
    <property type="component" value="Unassembled WGS sequence"/>
</dbReference>